<reference evidence="1" key="1">
    <citation type="journal article" date="2015" name="Nature">
        <title>Complex archaea that bridge the gap between prokaryotes and eukaryotes.</title>
        <authorList>
            <person name="Spang A."/>
            <person name="Saw J.H."/>
            <person name="Jorgensen S.L."/>
            <person name="Zaremba-Niedzwiedzka K."/>
            <person name="Martijn J."/>
            <person name="Lind A.E."/>
            <person name="van Eijk R."/>
            <person name="Schleper C."/>
            <person name="Guy L."/>
            <person name="Ettema T.J."/>
        </authorList>
    </citation>
    <scope>NUCLEOTIDE SEQUENCE</scope>
</reference>
<proteinExistence type="predicted"/>
<name>A0A0F9GQW1_9ZZZZ</name>
<dbReference type="AlphaFoldDB" id="A0A0F9GQW1"/>
<evidence type="ECO:0000313" key="1">
    <source>
        <dbReference type="EMBL" id="KKM01189.1"/>
    </source>
</evidence>
<gene>
    <name evidence="1" type="ORF">LCGC14_1796880</name>
</gene>
<accession>A0A0F9GQW1</accession>
<organism evidence="1">
    <name type="scientific">marine sediment metagenome</name>
    <dbReference type="NCBI Taxonomy" id="412755"/>
    <lineage>
        <taxon>unclassified sequences</taxon>
        <taxon>metagenomes</taxon>
        <taxon>ecological metagenomes</taxon>
    </lineage>
</organism>
<sequence length="209" mass="23140">PGTVNVELQDLSGLTENLLTGDEFGRFLQQSVTFAEQIVRRKIAGVLFGEDLGFVENFQTFDTFVRRAQDTSTFSDQLTPLAHKLRELQDTSTFADQDVTNGIFTRLLQEEFSFAERGNRLVAEGGGGSTTRQLQDSLIFSDSFIQEVCGADPWDAVVEDDKTWGTAESSTDKTWGSVTEATSPWIELVKDEDCEGGVDWDPAGPERKP</sequence>
<comment type="caution">
    <text evidence="1">The sequence shown here is derived from an EMBL/GenBank/DDBJ whole genome shotgun (WGS) entry which is preliminary data.</text>
</comment>
<dbReference type="EMBL" id="LAZR01017253">
    <property type="protein sequence ID" value="KKM01189.1"/>
    <property type="molecule type" value="Genomic_DNA"/>
</dbReference>
<protein>
    <submittedName>
        <fullName evidence="1">Uncharacterized protein</fullName>
    </submittedName>
</protein>
<feature type="non-terminal residue" evidence="1">
    <location>
        <position position="1"/>
    </location>
</feature>